<dbReference type="InterPro" id="IPR000182">
    <property type="entry name" value="GNAT_dom"/>
</dbReference>
<evidence type="ECO:0000313" key="3">
    <source>
        <dbReference type="Proteomes" id="UP001597260"/>
    </source>
</evidence>
<gene>
    <name evidence="2" type="ORF">ACFQ4H_10950</name>
</gene>
<protein>
    <submittedName>
        <fullName evidence="2">GNAT family N-acetyltransferase</fullName>
        <ecNumber evidence="2">2.3.-.-</ecNumber>
    </submittedName>
</protein>
<dbReference type="RefSeq" id="WP_377569785.1">
    <property type="nucleotide sequence ID" value="NZ_JBHTMP010000013.1"/>
</dbReference>
<dbReference type="Pfam" id="PF13508">
    <property type="entry name" value="Acetyltransf_7"/>
    <property type="match status" value="1"/>
</dbReference>
<dbReference type="EC" id="2.3.-.-" evidence="2"/>
<proteinExistence type="predicted"/>
<keyword evidence="2" id="KW-0012">Acyltransferase</keyword>
<organism evidence="2 3">
    <name type="scientific">Micromonospora sonneratiae</name>
    <dbReference type="NCBI Taxonomy" id="1184706"/>
    <lineage>
        <taxon>Bacteria</taxon>
        <taxon>Bacillati</taxon>
        <taxon>Actinomycetota</taxon>
        <taxon>Actinomycetes</taxon>
        <taxon>Micromonosporales</taxon>
        <taxon>Micromonosporaceae</taxon>
        <taxon>Micromonospora</taxon>
    </lineage>
</organism>
<reference evidence="3" key="1">
    <citation type="journal article" date="2019" name="Int. J. Syst. Evol. Microbiol.">
        <title>The Global Catalogue of Microorganisms (GCM) 10K type strain sequencing project: providing services to taxonomists for standard genome sequencing and annotation.</title>
        <authorList>
            <consortium name="The Broad Institute Genomics Platform"/>
            <consortium name="The Broad Institute Genome Sequencing Center for Infectious Disease"/>
            <person name="Wu L."/>
            <person name="Ma J."/>
        </authorList>
    </citation>
    <scope>NUCLEOTIDE SEQUENCE [LARGE SCALE GENOMIC DNA]</scope>
    <source>
        <strain evidence="3">JCM 31037</strain>
    </source>
</reference>
<keyword evidence="3" id="KW-1185">Reference proteome</keyword>
<evidence type="ECO:0000313" key="2">
    <source>
        <dbReference type="EMBL" id="MFD1321605.1"/>
    </source>
</evidence>
<dbReference type="Gene3D" id="3.40.630.30">
    <property type="match status" value="1"/>
</dbReference>
<keyword evidence="2" id="KW-0808">Transferase</keyword>
<name>A0ABW3YDU0_9ACTN</name>
<dbReference type="GO" id="GO:0016746">
    <property type="term" value="F:acyltransferase activity"/>
    <property type="evidence" value="ECO:0007669"/>
    <property type="project" value="UniProtKB-KW"/>
</dbReference>
<evidence type="ECO:0000259" key="1">
    <source>
        <dbReference type="PROSITE" id="PS51186"/>
    </source>
</evidence>
<dbReference type="CDD" id="cd04301">
    <property type="entry name" value="NAT_SF"/>
    <property type="match status" value="1"/>
</dbReference>
<sequence>MRIVDAAAGRTLSRIYTEVLEPAFPPDELVSLEDLRRDVASGTTQASAVLADDGRILGAAVGDWSQSSRTMLLSYLAVTSDGRGTGIGTRLLATLVEQWRERYQPCLILAEVEHPGYHAGNHAHGDPVARLRFYGRHGARVLDLPYFQPALGPGLSRVSGMLLLALWVDPELAGTGGADTVDASRLRTFLTEYLQESEGRVATDSQTAALWRALDLPGGVPTWPVTEYAKVEVSQPTGWPRPDNRAPGSD</sequence>
<dbReference type="Proteomes" id="UP001597260">
    <property type="component" value="Unassembled WGS sequence"/>
</dbReference>
<accession>A0ABW3YDU0</accession>
<comment type="caution">
    <text evidence="2">The sequence shown here is derived from an EMBL/GenBank/DDBJ whole genome shotgun (WGS) entry which is preliminary data.</text>
</comment>
<feature type="domain" description="N-acetyltransferase" evidence="1">
    <location>
        <begin position="1"/>
        <end position="169"/>
    </location>
</feature>
<dbReference type="PROSITE" id="PS51186">
    <property type="entry name" value="GNAT"/>
    <property type="match status" value="1"/>
</dbReference>
<dbReference type="InterPro" id="IPR016181">
    <property type="entry name" value="Acyl_CoA_acyltransferase"/>
</dbReference>
<dbReference type="EMBL" id="JBHTMP010000013">
    <property type="protein sequence ID" value="MFD1321605.1"/>
    <property type="molecule type" value="Genomic_DNA"/>
</dbReference>
<dbReference type="SUPFAM" id="SSF55729">
    <property type="entry name" value="Acyl-CoA N-acyltransferases (Nat)"/>
    <property type="match status" value="1"/>
</dbReference>